<comment type="caution">
    <text evidence="4">The sequence shown here is derived from an EMBL/GenBank/DDBJ whole genome shotgun (WGS) entry which is preliminary data.</text>
</comment>
<organism evidence="4 5">
    <name type="scientific">Rhodohalobacter barkolensis</name>
    <dbReference type="NCBI Taxonomy" id="2053187"/>
    <lineage>
        <taxon>Bacteria</taxon>
        <taxon>Pseudomonadati</taxon>
        <taxon>Balneolota</taxon>
        <taxon>Balneolia</taxon>
        <taxon>Balneolales</taxon>
        <taxon>Balneolaceae</taxon>
        <taxon>Rhodohalobacter</taxon>
    </lineage>
</organism>
<dbReference type="OrthoDB" id="9796457at2"/>
<dbReference type="PROSITE" id="PS50110">
    <property type="entry name" value="RESPONSE_REGULATORY"/>
    <property type="match status" value="1"/>
</dbReference>
<evidence type="ECO:0000256" key="1">
    <source>
        <dbReference type="ARBA" id="ARBA00022553"/>
    </source>
</evidence>
<evidence type="ECO:0000313" key="4">
    <source>
        <dbReference type="EMBL" id="PKD42617.1"/>
    </source>
</evidence>
<protein>
    <recommendedName>
        <fullName evidence="3">Response regulatory domain-containing protein</fullName>
    </recommendedName>
</protein>
<dbReference type="GO" id="GO:0000160">
    <property type="term" value="P:phosphorelay signal transduction system"/>
    <property type="evidence" value="ECO:0007669"/>
    <property type="project" value="InterPro"/>
</dbReference>
<keyword evidence="1 2" id="KW-0597">Phosphoprotein</keyword>
<dbReference type="InterPro" id="IPR011006">
    <property type="entry name" value="CheY-like_superfamily"/>
</dbReference>
<dbReference type="SMART" id="SM00448">
    <property type="entry name" value="REC"/>
    <property type="match status" value="1"/>
</dbReference>
<reference evidence="4 5" key="1">
    <citation type="submission" date="2017-11" db="EMBL/GenBank/DDBJ databases">
        <title>Rhodohalobacter 15182 sp. nov., isolated from a salt lake.</title>
        <authorList>
            <person name="Han S."/>
        </authorList>
    </citation>
    <scope>NUCLEOTIDE SEQUENCE [LARGE SCALE GENOMIC DNA]</scope>
    <source>
        <strain evidence="4 5">15182</strain>
    </source>
</reference>
<dbReference type="InterPro" id="IPR050595">
    <property type="entry name" value="Bact_response_regulator"/>
</dbReference>
<keyword evidence="5" id="KW-1185">Reference proteome</keyword>
<dbReference type="Proteomes" id="UP000233398">
    <property type="component" value="Unassembled WGS sequence"/>
</dbReference>
<proteinExistence type="predicted"/>
<dbReference type="PANTHER" id="PTHR44591:SF3">
    <property type="entry name" value="RESPONSE REGULATORY DOMAIN-CONTAINING PROTEIN"/>
    <property type="match status" value="1"/>
</dbReference>
<gene>
    <name evidence="4" type="ORF">CWD77_14510</name>
</gene>
<dbReference type="RefSeq" id="WP_101074314.1">
    <property type="nucleotide sequence ID" value="NZ_PISP01000006.1"/>
</dbReference>
<sequence length="125" mass="14559">MTLDEPVVLLIEDDPVISKLIEFKLKRNNYKFELRENGFSGFEAIKELKPDLVILDIMLPSVNGLEVLRKIREDEDLDDVRVIMLSASMKMKDKKLAFEQGVKDYIVKPFETDELIMRVKKSLEN</sequence>
<evidence type="ECO:0000313" key="5">
    <source>
        <dbReference type="Proteomes" id="UP000233398"/>
    </source>
</evidence>
<dbReference type="EMBL" id="PISP01000006">
    <property type="protein sequence ID" value="PKD42617.1"/>
    <property type="molecule type" value="Genomic_DNA"/>
</dbReference>
<evidence type="ECO:0000256" key="2">
    <source>
        <dbReference type="PROSITE-ProRule" id="PRU00169"/>
    </source>
</evidence>
<evidence type="ECO:0000259" key="3">
    <source>
        <dbReference type="PROSITE" id="PS50110"/>
    </source>
</evidence>
<dbReference type="SUPFAM" id="SSF52172">
    <property type="entry name" value="CheY-like"/>
    <property type="match status" value="1"/>
</dbReference>
<dbReference type="PANTHER" id="PTHR44591">
    <property type="entry name" value="STRESS RESPONSE REGULATOR PROTEIN 1"/>
    <property type="match status" value="1"/>
</dbReference>
<accession>A0A2N0VEK4</accession>
<dbReference type="Gene3D" id="3.40.50.2300">
    <property type="match status" value="1"/>
</dbReference>
<dbReference type="AlphaFoldDB" id="A0A2N0VEK4"/>
<dbReference type="CDD" id="cd17574">
    <property type="entry name" value="REC_OmpR"/>
    <property type="match status" value="1"/>
</dbReference>
<feature type="domain" description="Response regulatory" evidence="3">
    <location>
        <begin position="7"/>
        <end position="123"/>
    </location>
</feature>
<dbReference type="InterPro" id="IPR001789">
    <property type="entry name" value="Sig_transdc_resp-reg_receiver"/>
</dbReference>
<name>A0A2N0VEK4_9BACT</name>
<feature type="modified residue" description="4-aspartylphosphate" evidence="2">
    <location>
        <position position="56"/>
    </location>
</feature>
<dbReference type="Pfam" id="PF00072">
    <property type="entry name" value="Response_reg"/>
    <property type="match status" value="1"/>
</dbReference>